<dbReference type="Gene3D" id="2.60.450.10">
    <property type="entry name" value="Lipopolysaccharide (LPS) transport protein A like domain"/>
    <property type="match status" value="1"/>
</dbReference>
<proteinExistence type="inferred from homology"/>
<dbReference type="PANTHER" id="PTHR36504:SF1">
    <property type="entry name" value="LIPOPOLYSACCHARIDE EXPORT SYSTEM PROTEIN LPTA"/>
    <property type="match status" value="1"/>
</dbReference>
<comment type="function">
    <text evidence="4">Involved in the assembly of lipopolysaccharide (LPS). Required for the translocation of LPS from the inner membrane to the outer membrane.</text>
</comment>
<feature type="signal peptide" evidence="4">
    <location>
        <begin position="1"/>
        <end position="22"/>
    </location>
</feature>
<accession>A0ABU9D936</accession>
<dbReference type="RefSeq" id="WP_341371009.1">
    <property type="nucleotide sequence ID" value="NZ_JBBPCO010000008.1"/>
</dbReference>
<dbReference type="EMBL" id="JBBPCO010000008">
    <property type="protein sequence ID" value="MEK8089951.1"/>
    <property type="molecule type" value="Genomic_DNA"/>
</dbReference>
<comment type="similarity">
    <text evidence="4">Belongs to the LptA family.</text>
</comment>
<evidence type="ECO:0000256" key="4">
    <source>
        <dbReference type="HAMAP-Rule" id="MF_01914"/>
    </source>
</evidence>
<sequence precursor="true">MHRSVVLLGILWLSGLSGPGFAAEKRAAAEPIEVSADSLQVDERAQRATYTGNVVVHRGDLTINADRVLIQGSGKAVQRIVATGNPVRLRQADRRGDGQQLVYEPGQERITLSGNAHIRQESNELAGERITYLLREQRTEVTGKSGQRVKSIFYSSGDAALPGQGGQAGSSR</sequence>
<evidence type="ECO:0000256" key="1">
    <source>
        <dbReference type="ARBA" id="ARBA00022448"/>
    </source>
</evidence>
<dbReference type="InterPro" id="IPR014340">
    <property type="entry name" value="LptA"/>
</dbReference>
<feature type="chain" id="PRO_5044903037" description="Lipopolysaccharide export system protein LptA" evidence="4">
    <location>
        <begin position="23"/>
        <end position="172"/>
    </location>
</feature>
<dbReference type="InterPro" id="IPR005653">
    <property type="entry name" value="OstA-like_N"/>
</dbReference>
<dbReference type="PANTHER" id="PTHR36504">
    <property type="entry name" value="LIPOPOLYSACCHARIDE EXPORT SYSTEM PROTEIN LPTA"/>
    <property type="match status" value="1"/>
</dbReference>
<evidence type="ECO:0000256" key="3">
    <source>
        <dbReference type="ARBA" id="ARBA00022764"/>
    </source>
</evidence>
<protein>
    <recommendedName>
        <fullName evidence="4">Lipopolysaccharide export system protein LptA</fullName>
    </recommendedName>
</protein>
<evidence type="ECO:0000313" key="6">
    <source>
        <dbReference type="EMBL" id="MEK8089951.1"/>
    </source>
</evidence>
<keyword evidence="2 4" id="KW-0732">Signal</keyword>
<dbReference type="NCBIfam" id="TIGR03002">
    <property type="entry name" value="outer_YhbN_LptA"/>
    <property type="match status" value="1"/>
</dbReference>
<comment type="subcellular location">
    <subcellularLocation>
        <location evidence="4">Periplasm</location>
    </subcellularLocation>
</comment>
<dbReference type="Pfam" id="PF03968">
    <property type="entry name" value="LptD_N"/>
    <property type="match status" value="1"/>
</dbReference>
<comment type="caution">
    <text evidence="6">The sequence shown here is derived from an EMBL/GenBank/DDBJ whole genome shotgun (WGS) entry which is preliminary data.</text>
</comment>
<feature type="domain" description="Organic solvent tolerance-like N-terminal" evidence="5">
    <location>
        <begin position="33"/>
        <end position="137"/>
    </location>
</feature>
<dbReference type="HAMAP" id="MF_01914">
    <property type="entry name" value="LPS_assembly_LptA"/>
    <property type="match status" value="1"/>
</dbReference>
<organism evidence="6 7">
    <name type="scientific">Thermithiobacillus plumbiphilus</name>
    <dbReference type="NCBI Taxonomy" id="1729899"/>
    <lineage>
        <taxon>Bacteria</taxon>
        <taxon>Pseudomonadati</taxon>
        <taxon>Pseudomonadota</taxon>
        <taxon>Acidithiobacillia</taxon>
        <taxon>Acidithiobacillales</taxon>
        <taxon>Thermithiobacillaceae</taxon>
        <taxon>Thermithiobacillus</taxon>
    </lineage>
</organism>
<gene>
    <name evidence="4 6" type="primary">lptA</name>
    <name evidence="6" type="ORF">WOB96_09245</name>
</gene>
<keyword evidence="7" id="KW-1185">Reference proteome</keyword>
<name>A0ABU9D936_9PROT</name>
<evidence type="ECO:0000313" key="7">
    <source>
        <dbReference type="Proteomes" id="UP001446205"/>
    </source>
</evidence>
<dbReference type="Proteomes" id="UP001446205">
    <property type="component" value="Unassembled WGS sequence"/>
</dbReference>
<evidence type="ECO:0000259" key="5">
    <source>
        <dbReference type="Pfam" id="PF03968"/>
    </source>
</evidence>
<keyword evidence="1 4" id="KW-0813">Transport</keyword>
<evidence type="ECO:0000256" key="2">
    <source>
        <dbReference type="ARBA" id="ARBA00022729"/>
    </source>
</evidence>
<keyword evidence="3 4" id="KW-0574">Periplasm</keyword>
<reference evidence="6 7" key="1">
    <citation type="submission" date="2024-04" db="EMBL/GenBank/DDBJ databases">
        <authorList>
            <person name="Abashina T."/>
            <person name="Shaikin A."/>
        </authorList>
    </citation>
    <scope>NUCLEOTIDE SEQUENCE [LARGE SCALE GENOMIC DNA]</scope>
    <source>
        <strain evidence="6 7">AAFK</strain>
    </source>
</reference>
<dbReference type="InterPro" id="IPR052037">
    <property type="entry name" value="LPS_export_LptA"/>
</dbReference>
<comment type="subunit">
    <text evidence="4">Component of the lipopolysaccharide transport and assembly complex.</text>
</comment>